<sequence>MSMLALLFQRQPLRHFALLDAQGVCRALRQAHRAPSEAGWVEVRACRPSWLQQPLPADARLDGCAGTRDLAA</sequence>
<comment type="caution">
    <text evidence="1">The sequence shown here is derived from an EMBL/GenBank/DDBJ whole genome shotgun (WGS) entry which is preliminary data.</text>
</comment>
<organism evidence="1 2">
    <name type="scientific">Zestomonas insulae</name>
    <dbReference type="NCBI Taxonomy" id="2809017"/>
    <lineage>
        <taxon>Bacteria</taxon>
        <taxon>Pseudomonadati</taxon>
        <taxon>Pseudomonadota</taxon>
        <taxon>Gammaproteobacteria</taxon>
        <taxon>Pseudomonadales</taxon>
        <taxon>Pseudomonadaceae</taxon>
        <taxon>Zestomonas</taxon>
    </lineage>
</organism>
<reference evidence="1 2" key="1">
    <citation type="submission" date="2021-02" db="EMBL/GenBank/DDBJ databases">
        <authorList>
            <person name="Lee D.-H."/>
        </authorList>
    </citation>
    <scope>NUCLEOTIDE SEQUENCE [LARGE SCALE GENOMIC DNA]</scope>
    <source>
        <strain evidence="1 2">UL073</strain>
    </source>
</reference>
<protein>
    <submittedName>
        <fullName evidence="1">Uncharacterized protein</fullName>
    </submittedName>
</protein>
<evidence type="ECO:0000313" key="2">
    <source>
        <dbReference type="Proteomes" id="UP000717995"/>
    </source>
</evidence>
<name>A0ABS2IBX0_9GAMM</name>
<evidence type="ECO:0000313" key="1">
    <source>
        <dbReference type="EMBL" id="MBM7060163.1"/>
    </source>
</evidence>
<accession>A0ABS2IBX0</accession>
<dbReference type="Proteomes" id="UP000717995">
    <property type="component" value="Unassembled WGS sequence"/>
</dbReference>
<dbReference type="EMBL" id="JAFEUP010000001">
    <property type="protein sequence ID" value="MBM7060163.1"/>
    <property type="molecule type" value="Genomic_DNA"/>
</dbReference>
<keyword evidence="2" id="KW-1185">Reference proteome</keyword>
<gene>
    <name evidence="1" type="ORF">JQX08_05530</name>
</gene>
<dbReference type="RefSeq" id="WP_204915243.1">
    <property type="nucleotide sequence ID" value="NZ_JAFEUP010000001.1"/>
</dbReference>
<proteinExistence type="predicted"/>